<evidence type="ECO:0000313" key="2">
    <source>
        <dbReference type="EMBL" id="KRM31169.1"/>
    </source>
</evidence>
<evidence type="ECO:0000256" key="1">
    <source>
        <dbReference type="SAM" id="Phobius"/>
    </source>
</evidence>
<accession>A0A0R1XMM3</accession>
<keyword evidence="3" id="KW-1185">Reference proteome</keyword>
<evidence type="ECO:0008006" key="4">
    <source>
        <dbReference type="Google" id="ProtNLM"/>
    </source>
</evidence>
<organism evidence="2 3">
    <name type="scientific">Agrilactobacillus composti DSM 18527 = JCM 14202</name>
    <dbReference type="NCBI Taxonomy" id="1423734"/>
    <lineage>
        <taxon>Bacteria</taxon>
        <taxon>Bacillati</taxon>
        <taxon>Bacillota</taxon>
        <taxon>Bacilli</taxon>
        <taxon>Lactobacillales</taxon>
        <taxon>Lactobacillaceae</taxon>
        <taxon>Agrilactobacillus</taxon>
    </lineage>
</organism>
<dbReference type="EMBL" id="AZGA01000084">
    <property type="protein sequence ID" value="KRM31169.1"/>
    <property type="molecule type" value="Genomic_DNA"/>
</dbReference>
<dbReference type="AlphaFoldDB" id="A0A0R1XMM3"/>
<keyword evidence="1" id="KW-0812">Transmembrane</keyword>
<reference evidence="2 3" key="1">
    <citation type="journal article" date="2015" name="Genome Announc.">
        <title>Expanding the biotechnology potential of lactobacilli through comparative genomics of 213 strains and associated genera.</title>
        <authorList>
            <person name="Sun Z."/>
            <person name="Harris H.M."/>
            <person name="McCann A."/>
            <person name="Guo C."/>
            <person name="Argimon S."/>
            <person name="Zhang W."/>
            <person name="Yang X."/>
            <person name="Jeffery I.B."/>
            <person name="Cooney J.C."/>
            <person name="Kagawa T.F."/>
            <person name="Liu W."/>
            <person name="Song Y."/>
            <person name="Salvetti E."/>
            <person name="Wrobel A."/>
            <person name="Rasinkangas P."/>
            <person name="Parkhill J."/>
            <person name="Rea M.C."/>
            <person name="O'Sullivan O."/>
            <person name="Ritari J."/>
            <person name="Douillard F.P."/>
            <person name="Paul Ross R."/>
            <person name="Yang R."/>
            <person name="Briner A.E."/>
            <person name="Felis G.E."/>
            <person name="de Vos W.M."/>
            <person name="Barrangou R."/>
            <person name="Klaenhammer T.R."/>
            <person name="Caufield P.W."/>
            <person name="Cui Y."/>
            <person name="Zhang H."/>
            <person name="O'Toole P.W."/>
        </authorList>
    </citation>
    <scope>NUCLEOTIDE SEQUENCE [LARGE SCALE GENOMIC DNA]</scope>
    <source>
        <strain evidence="2 3">DSM 18527</strain>
    </source>
</reference>
<feature type="transmembrane region" description="Helical" evidence="1">
    <location>
        <begin position="153"/>
        <end position="170"/>
    </location>
</feature>
<dbReference type="eggNOG" id="ENOG5032UJK">
    <property type="taxonomic scope" value="Bacteria"/>
</dbReference>
<dbReference type="PATRIC" id="fig|1423734.3.peg.1185"/>
<comment type="caution">
    <text evidence="2">The sequence shown here is derived from an EMBL/GenBank/DDBJ whole genome shotgun (WGS) entry which is preliminary data.</text>
</comment>
<name>A0A0R1XMM3_9LACO</name>
<feature type="transmembrane region" description="Helical" evidence="1">
    <location>
        <begin position="58"/>
        <end position="76"/>
    </location>
</feature>
<dbReference type="Proteomes" id="UP000051236">
    <property type="component" value="Unassembled WGS sequence"/>
</dbReference>
<keyword evidence="1" id="KW-1133">Transmembrane helix</keyword>
<proteinExistence type="predicted"/>
<evidence type="ECO:0000313" key="3">
    <source>
        <dbReference type="Proteomes" id="UP000051236"/>
    </source>
</evidence>
<feature type="transmembrane region" description="Helical" evidence="1">
    <location>
        <begin position="102"/>
        <end position="121"/>
    </location>
</feature>
<feature type="transmembrane region" description="Helical" evidence="1">
    <location>
        <begin position="6"/>
        <end position="22"/>
    </location>
</feature>
<keyword evidence="1" id="KW-0472">Membrane</keyword>
<protein>
    <recommendedName>
        <fullName evidence="4">Hydrophobic protein</fullName>
    </recommendedName>
</protein>
<gene>
    <name evidence="2" type="ORF">FC83_GL001173</name>
</gene>
<sequence>MALFTMNLLLDLLLLLGVVHITRKAFKFEQIGRFEHVILPIYSLIMFFSGMVWQTKNILIMFFLIIISILIGYYQASKVDFKVTPNPDSTGRPVVSIKKNRPYIVGWFLVFIIGALFSLWLEPTAKHSLITEFAKEVEGDLWLGFNFGAEKTWFTWLLAGASSFSFVRFLQRKDPHVQAALKGKRRSNDTSH</sequence>
<dbReference type="STRING" id="1423734.FC83_GL001173"/>
<feature type="transmembrane region" description="Helical" evidence="1">
    <location>
        <begin position="34"/>
        <end position="52"/>
    </location>
</feature>